<reference evidence="1 2" key="1">
    <citation type="journal article" date="2023" name="Sci. Data">
        <title>Genome assembly of the Korean intertidal mud-creeper Batillaria attramentaria.</title>
        <authorList>
            <person name="Patra A.K."/>
            <person name="Ho P.T."/>
            <person name="Jun S."/>
            <person name="Lee S.J."/>
            <person name="Kim Y."/>
            <person name="Won Y.J."/>
        </authorList>
    </citation>
    <scope>NUCLEOTIDE SEQUENCE [LARGE SCALE GENOMIC DNA]</scope>
    <source>
        <strain evidence="1">Wonlab-2016</strain>
    </source>
</reference>
<comment type="caution">
    <text evidence="1">The sequence shown here is derived from an EMBL/GenBank/DDBJ whole genome shotgun (WGS) entry which is preliminary data.</text>
</comment>
<protein>
    <submittedName>
        <fullName evidence="1">Uncharacterized protein</fullName>
    </submittedName>
</protein>
<keyword evidence="2" id="KW-1185">Reference proteome</keyword>
<dbReference type="AlphaFoldDB" id="A0ABD0L0M4"/>
<name>A0ABD0L0M4_9CAEN</name>
<dbReference type="Proteomes" id="UP001519460">
    <property type="component" value="Unassembled WGS sequence"/>
</dbReference>
<organism evidence="1 2">
    <name type="scientific">Batillaria attramentaria</name>
    <dbReference type="NCBI Taxonomy" id="370345"/>
    <lineage>
        <taxon>Eukaryota</taxon>
        <taxon>Metazoa</taxon>
        <taxon>Spiralia</taxon>
        <taxon>Lophotrochozoa</taxon>
        <taxon>Mollusca</taxon>
        <taxon>Gastropoda</taxon>
        <taxon>Caenogastropoda</taxon>
        <taxon>Sorbeoconcha</taxon>
        <taxon>Cerithioidea</taxon>
        <taxon>Batillariidae</taxon>
        <taxon>Batillaria</taxon>
    </lineage>
</organism>
<evidence type="ECO:0000313" key="2">
    <source>
        <dbReference type="Proteomes" id="UP001519460"/>
    </source>
</evidence>
<sequence>SIDCLWLTRRVCGAAGPTAKLRQAAPSRSQYRREKQTPPGIVNHNFAVRELLRNATPLSNGTI</sequence>
<feature type="non-terminal residue" evidence="1">
    <location>
        <position position="1"/>
    </location>
</feature>
<proteinExistence type="predicted"/>
<gene>
    <name evidence="1" type="ORF">BaRGS_00015725</name>
</gene>
<dbReference type="EMBL" id="JACVVK020000097">
    <property type="protein sequence ID" value="KAK7492995.1"/>
    <property type="molecule type" value="Genomic_DNA"/>
</dbReference>
<accession>A0ABD0L0M4</accession>
<evidence type="ECO:0000313" key="1">
    <source>
        <dbReference type="EMBL" id="KAK7492995.1"/>
    </source>
</evidence>